<dbReference type="GO" id="GO:0006633">
    <property type="term" value="P:fatty acid biosynthetic process"/>
    <property type="evidence" value="ECO:0007669"/>
    <property type="project" value="UniProtKB-UniRule"/>
</dbReference>
<keyword evidence="2 8" id="KW-0808">Transferase</keyword>
<dbReference type="RefSeq" id="WP_179974847.1">
    <property type="nucleotide sequence ID" value="NZ_CP049075.1"/>
</dbReference>
<dbReference type="EC" id="2.7.8.7" evidence="8"/>
<name>A0A7H9CI84_9BACT</name>
<comment type="catalytic activity">
    <reaction evidence="8">
        <text>apo-[ACP] + CoA = holo-[ACP] + adenosine 3',5'-bisphosphate + H(+)</text>
        <dbReference type="Rhea" id="RHEA:12068"/>
        <dbReference type="Rhea" id="RHEA-COMP:9685"/>
        <dbReference type="Rhea" id="RHEA-COMP:9690"/>
        <dbReference type="ChEBI" id="CHEBI:15378"/>
        <dbReference type="ChEBI" id="CHEBI:29999"/>
        <dbReference type="ChEBI" id="CHEBI:57287"/>
        <dbReference type="ChEBI" id="CHEBI:58343"/>
        <dbReference type="ChEBI" id="CHEBI:64479"/>
        <dbReference type="EC" id="2.7.8.7"/>
    </reaction>
</comment>
<keyword evidence="3 8" id="KW-0479">Metal-binding</keyword>
<dbReference type="GO" id="GO:0005737">
    <property type="term" value="C:cytoplasm"/>
    <property type="evidence" value="ECO:0007669"/>
    <property type="project" value="UniProtKB-SubCell"/>
</dbReference>
<keyword evidence="5 8" id="KW-0460">Magnesium</keyword>
<dbReference type="InterPro" id="IPR004568">
    <property type="entry name" value="Ppantetheine-prot_Trfase_dom"/>
</dbReference>
<dbReference type="InterPro" id="IPR002582">
    <property type="entry name" value="ACPS"/>
</dbReference>
<dbReference type="SUPFAM" id="SSF56214">
    <property type="entry name" value="4'-phosphopantetheinyl transferase"/>
    <property type="match status" value="1"/>
</dbReference>
<proteinExistence type="inferred from homology"/>
<dbReference type="Gene3D" id="3.90.470.20">
    <property type="entry name" value="4'-phosphopantetheinyl transferase domain"/>
    <property type="match status" value="1"/>
</dbReference>
<evidence type="ECO:0000256" key="6">
    <source>
        <dbReference type="ARBA" id="ARBA00023098"/>
    </source>
</evidence>
<keyword evidence="4 8" id="KW-0276">Fatty acid metabolism</keyword>
<dbReference type="NCBIfam" id="TIGR00556">
    <property type="entry name" value="pantethn_trn"/>
    <property type="match status" value="1"/>
</dbReference>
<comment type="function">
    <text evidence="8">Transfers the 4'-phosphopantetheine moiety from coenzyme A to a Ser of acyl-carrier-protein.</text>
</comment>
<keyword evidence="11" id="KW-1185">Reference proteome</keyword>
<keyword evidence="8" id="KW-0963">Cytoplasm</keyword>
<dbReference type="HAMAP" id="MF_00101">
    <property type="entry name" value="AcpS"/>
    <property type="match status" value="1"/>
</dbReference>
<keyword evidence="6 8" id="KW-0443">Lipid metabolism</keyword>
<dbReference type="EMBL" id="CP049075">
    <property type="protein sequence ID" value="QLI05652.1"/>
    <property type="molecule type" value="Genomic_DNA"/>
</dbReference>
<dbReference type="Proteomes" id="UP000509414">
    <property type="component" value="Chromosome"/>
</dbReference>
<evidence type="ECO:0000313" key="10">
    <source>
        <dbReference type="EMBL" id="QLI05652.1"/>
    </source>
</evidence>
<dbReference type="InterPro" id="IPR008278">
    <property type="entry name" value="4-PPantetheinyl_Trfase_dom"/>
</dbReference>
<comment type="subcellular location">
    <subcellularLocation>
        <location evidence="8">Cytoplasm</location>
    </subcellularLocation>
</comment>
<dbReference type="GO" id="GO:0008897">
    <property type="term" value="F:holo-[acyl-carrier-protein] synthase activity"/>
    <property type="evidence" value="ECO:0007669"/>
    <property type="project" value="UniProtKB-UniRule"/>
</dbReference>
<evidence type="ECO:0000256" key="1">
    <source>
        <dbReference type="ARBA" id="ARBA00022516"/>
    </source>
</evidence>
<comment type="similarity">
    <text evidence="8">Belongs to the P-Pant transferase superfamily. AcpS family.</text>
</comment>
<dbReference type="InterPro" id="IPR037143">
    <property type="entry name" value="4-PPantetheinyl_Trfase_dom_sf"/>
</dbReference>
<evidence type="ECO:0000256" key="7">
    <source>
        <dbReference type="ARBA" id="ARBA00023160"/>
    </source>
</evidence>
<feature type="binding site" evidence="8">
    <location>
        <position position="5"/>
    </location>
    <ligand>
        <name>Mg(2+)</name>
        <dbReference type="ChEBI" id="CHEBI:18420"/>
    </ligand>
</feature>
<accession>A0A7H9CI84</accession>
<keyword evidence="1 8" id="KW-0444">Lipid biosynthesis</keyword>
<dbReference type="GO" id="GO:0000287">
    <property type="term" value="F:magnesium ion binding"/>
    <property type="evidence" value="ECO:0007669"/>
    <property type="project" value="UniProtKB-UniRule"/>
</dbReference>
<evidence type="ECO:0000256" key="8">
    <source>
        <dbReference type="HAMAP-Rule" id="MF_00101"/>
    </source>
</evidence>
<gene>
    <name evidence="8 10" type="primary">acpS</name>
    <name evidence="10" type="ORF">CINF_1162</name>
</gene>
<comment type="cofactor">
    <cofactor evidence="8">
        <name>Mg(2+)</name>
        <dbReference type="ChEBI" id="CHEBI:18420"/>
    </cofactor>
</comment>
<sequence>MIGVDVISIDRITKLKAKFGKRFLGRFLNEKELSLAKNDASIAGFWAIKEATAKALGCGICKDCDFSDISIFKSPLGAPCVKISKHARLAYKKRKQKSLKKRAFVSLSHDGGIAIAVVKLRKKQ</sequence>
<dbReference type="NCBIfam" id="TIGR00516">
    <property type="entry name" value="acpS"/>
    <property type="match status" value="1"/>
</dbReference>
<evidence type="ECO:0000256" key="4">
    <source>
        <dbReference type="ARBA" id="ARBA00022832"/>
    </source>
</evidence>
<evidence type="ECO:0000259" key="9">
    <source>
        <dbReference type="Pfam" id="PF01648"/>
    </source>
</evidence>
<evidence type="ECO:0000256" key="2">
    <source>
        <dbReference type="ARBA" id="ARBA00022679"/>
    </source>
</evidence>
<dbReference type="AlphaFoldDB" id="A0A7H9CI84"/>
<evidence type="ECO:0000256" key="3">
    <source>
        <dbReference type="ARBA" id="ARBA00022723"/>
    </source>
</evidence>
<dbReference type="Pfam" id="PF01648">
    <property type="entry name" value="ACPS"/>
    <property type="match status" value="1"/>
</dbReference>
<evidence type="ECO:0000256" key="5">
    <source>
        <dbReference type="ARBA" id="ARBA00022842"/>
    </source>
</evidence>
<dbReference type="KEGG" id="cinf:CINF_1162"/>
<protein>
    <recommendedName>
        <fullName evidence="8">Holo-[acyl-carrier-protein] synthase</fullName>
        <shortName evidence="8">Holo-ACP synthase</shortName>
        <ecNumber evidence="8">2.7.8.7</ecNumber>
    </recommendedName>
    <alternativeName>
        <fullName evidence="8">4'-phosphopantetheinyl transferase AcpS</fullName>
    </alternativeName>
</protein>
<keyword evidence="7 8" id="KW-0275">Fatty acid biosynthesis</keyword>
<feature type="binding site" evidence="8">
    <location>
        <position position="50"/>
    </location>
    <ligand>
        <name>Mg(2+)</name>
        <dbReference type="ChEBI" id="CHEBI:18420"/>
    </ligand>
</feature>
<feature type="domain" description="4'-phosphopantetheinyl transferase" evidence="9">
    <location>
        <begin position="2"/>
        <end position="96"/>
    </location>
</feature>
<organism evidence="10 11">
    <name type="scientific">Candidatus Campylobacter infans</name>
    <dbReference type="NCBI Taxonomy" id="2561898"/>
    <lineage>
        <taxon>Bacteria</taxon>
        <taxon>Pseudomonadati</taxon>
        <taxon>Campylobacterota</taxon>
        <taxon>Epsilonproteobacteria</taxon>
        <taxon>Campylobacterales</taxon>
        <taxon>Campylobacteraceae</taxon>
        <taxon>Campylobacter</taxon>
    </lineage>
</organism>
<evidence type="ECO:0000313" key="11">
    <source>
        <dbReference type="Proteomes" id="UP000509414"/>
    </source>
</evidence>
<reference evidence="10 11" key="1">
    <citation type="submission" date="2020-02" db="EMBL/GenBank/DDBJ databases">
        <title>Complete genome sequence of the novel Campylobacter species Candidatus Campylobacter infans.</title>
        <authorList>
            <person name="Duim B."/>
            <person name="Zomer A."/>
            <person name="van der Graaf L."/>
            <person name="Wagenaar J."/>
        </authorList>
    </citation>
    <scope>NUCLEOTIDE SEQUENCE [LARGE SCALE GENOMIC DNA]</scope>
    <source>
        <strain evidence="10 11">19S00001</strain>
    </source>
</reference>